<evidence type="ECO:0000313" key="1">
    <source>
        <dbReference type="EMBL" id="KAJ7697193.1"/>
    </source>
</evidence>
<dbReference type="EMBL" id="JARKIE010000031">
    <property type="protein sequence ID" value="KAJ7697193.1"/>
    <property type="molecule type" value="Genomic_DNA"/>
</dbReference>
<protein>
    <submittedName>
        <fullName evidence="1">Uncharacterized protein</fullName>
    </submittedName>
</protein>
<feature type="non-terminal residue" evidence="1">
    <location>
        <position position="1"/>
    </location>
</feature>
<accession>A0AAD7GJ57</accession>
<organism evidence="1 2">
    <name type="scientific">Mycena rosella</name>
    <name type="common">Pink bonnet</name>
    <name type="synonym">Agaricus rosellus</name>
    <dbReference type="NCBI Taxonomy" id="1033263"/>
    <lineage>
        <taxon>Eukaryota</taxon>
        <taxon>Fungi</taxon>
        <taxon>Dikarya</taxon>
        <taxon>Basidiomycota</taxon>
        <taxon>Agaricomycotina</taxon>
        <taxon>Agaricomycetes</taxon>
        <taxon>Agaricomycetidae</taxon>
        <taxon>Agaricales</taxon>
        <taxon>Marasmiineae</taxon>
        <taxon>Mycenaceae</taxon>
        <taxon>Mycena</taxon>
    </lineage>
</organism>
<evidence type="ECO:0000313" key="2">
    <source>
        <dbReference type="Proteomes" id="UP001221757"/>
    </source>
</evidence>
<name>A0AAD7GJ57_MYCRO</name>
<reference evidence="1" key="1">
    <citation type="submission" date="2023-03" db="EMBL/GenBank/DDBJ databases">
        <title>Massive genome expansion in bonnet fungi (Mycena s.s.) driven by repeated elements and novel gene families across ecological guilds.</title>
        <authorList>
            <consortium name="Lawrence Berkeley National Laboratory"/>
            <person name="Harder C.B."/>
            <person name="Miyauchi S."/>
            <person name="Viragh M."/>
            <person name="Kuo A."/>
            <person name="Thoen E."/>
            <person name="Andreopoulos B."/>
            <person name="Lu D."/>
            <person name="Skrede I."/>
            <person name="Drula E."/>
            <person name="Henrissat B."/>
            <person name="Morin E."/>
            <person name="Kohler A."/>
            <person name="Barry K."/>
            <person name="LaButti K."/>
            <person name="Morin E."/>
            <person name="Salamov A."/>
            <person name="Lipzen A."/>
            <person name="Mereny Z."/>
            <person name="Hegedus B."/>
            <person name="Baldrian P."/>
            <person name="Stursova M."/>
            <person name="Weitz H."/>
            <person name="Taylor A."/>
            <person name="Grigoriev I.V."/>
            <person name="Nagy L.G."/>
            <person name="Martin F."/>
            <person name="Kauserud H."/>
        </authorList>
    </citation>
    <scope>NUCLEOTIDE SEQUENCE</scope>
    <source>
        <strain evidence="1">CBHHK067</strain>
    </source>
</reference>
<keyword evidence="2" id="KW-1185">Reference proteome</keyword>
<gene>
    <name evidence="1" type="ORF">B0H17DRAFT_832469</name>
</gene>
<proteinExistence type="predicted"/>
<dbReference type="AlphaFoldDB" id="A0AAD7GJ57"/>
<dbReference type="Proteomes" id="UP001221757">
    <property type="component" value="Unassembled WGS sequence"/>
</dbReference>
<sequence>EILARHNIRLRGISVAYPTDELFAYLLSYVGLEQLTLWAPDSARDIDSNLLARTFFARVLPRHRDSLRSLSCRPAWEGEWCMSPQNLPVVAQLGRLQSLRI</sequence>
<comment type="caution">
    <text evidence="1">The sequence shown here is derived from an EMBL/GenBank/DDBJ whole genome shotgun (WGS) entry which is preliminary data.</text>
</comment>
<feature type="non-terminal residue" evidence="1">
    <location>
        <position position="101"/>
    </location>
</feature>